<comment type="caution">
    <text evidence="3">The sequence shown here is derived from an EMBL/GenBank/DDBJ whole genome shotgun (WGS) entry which is preliminary data.</text>
</comment>
<dbReference type="InterPro" id="IPR004146">
    <property type="entry name" value="DC1"/>
</dbReference>
<dbReference type="Pfam" id="PF03107">
    <property type="entry name" value="C1_2"/>
    <property type="match status" value="3"/>
</dbReference>
<feature type="domain" description="DC1" evidence="2">
    <location>
        <begin position="118"/>
        <end position="165"/>
    </location>
</feature>
<dbReference type="SUPFAM" id="SSF57889">
    <property type="entry name" value="Cysteine-rich domain"/>
    <property type="match status" value="2"/>
</dbReference>
<gene>
    <name evidence="3" type="ORF">LIER_13757</name>
</gene>
<dbReference type="PANTHER" id="PTHR46288:SF29">
    <property type="entry name" value="DC1 DOMAIN-CONTAINING PROTEIN"/>
    <property type="match status" value="1"/>
</dbReference>
<feature type="domain" description="DC1" evidence="2">
    <location>
        <begin position="61"/>
        <end position="107"/>
    </location>
</feature>
<keyword evidence="4" id="KW-1185">Reference proteome</keyword>
<organism evidence="3 4">
    <name type="scientific">Lithospermum erythrorhizon</name>
    <name type="common">Purple gromwell</name>
    <name type="synonym">Lithospermum officinale var. erythrorhizon</name>
    <dbReference type="NCBI Taxonomy" id="34254"/>
    <lineage>
        <taxon>Eukaryota</taxon>
        <taxon>Viridiplantae</taxon>
        <taxon>Streptophyta</taxon>
        <taxon>Embryophyta</taxon>
        <taxon>Tracheophyta</taxon>
        <taxon>Spermatophyta</taxon>
        <taxon>Magnoliopsida</taxon>
        <taxon>eudicotyledons</taxon>
        <taxon>Gunneridae</taxon>
        <taxon>Pentapetalae</taxon>
        <taxon>asterids</taxon>
        <taxon>lamiids</taxon>
        <taxon>Boraginales</taxon>
        <taxon>Boraginaceae</taxon>
        <taxon>Boraginoideae</taxon>
        <taxon>Lithospermeae</taxon>
        <taxon>Lithospermum</taxon>
    </lineage>
</organism>
<reference evidence="3 4" key="1">
    <citation type="submission" date="2024-01" db="EMBL/GenBank/DDBJ databases">
        <title>The complete chloroplast genome sequence of Lithospermum erythrorhizon: insights into the phylogenetic relationship among Boraginaceae species and the maternal lineages of purple gromwells.</title>
        <authorList>
            <person name="Okada T."/>
            <person name="Watanabe K."/>
        </authorList>
    </citation>
    <scope>NUCLEOTIDE SEQUENCE [LARGE SCALE GENOMIC DNA]</scope>
</reference>
<dbReference type="AlphaFoldDB" id="A0AAV3Q168"/>
<evidence type="ECO:0000256" key="1">
    <source>
        <dbReference type="ARBA" id="ARBA00022737"/>
    </source>
</evidence>
<keyword evidence="1" id="KW-0677">Repeat</keyword>
<accession>A0AAV3Q168</accession>
<evidence type="ECO:0000259" key="2">
    <source>
        <dbReference type="Pfam" id="PF03107"/>
    </source>
</evidence>
<protein>
    <recommendedName>
        <fullName evidence="2">DC1 domain-containing protein</fullName>
    </recommendedName>
</protein>
<feature type="domain" description="DC1" evidence="2">
    <location>
        <begin position="176"/>
        <end position="225"/>
    </location>
</feature>
<sequence length="236" mass="27171">MAAKTLLKHLKKASNTSGQRLVNSSIMKSQPLLQQRLFSIFPPRSTKTEFDDNTKYNNLHFSHHHPLEHLSNTTFEGEEIECNACGLLISEPYHGCNSCNFYIHEKCLNLPRSLDHPAHPSHPLTLFPTPTYWSQHFTCNACGSCGDGFSFCCAHCEFDLHTHCASHPTRIVIDDHPHELKLIFDWSEHFDEELKDCDVCCGVLHKSFWIYYCFDCQFGSHLSCATRKDRENIIRK</sequence>
<dbReference type="InterPro" id="IPR046349">
    <property type="entry name" value="C1-like_sf"/>
</dbReference>
<dbReference type="EMBL" id="BAABME010002810">
    <property type="protein sequence ID" value="GAA0156213.1"/>
    <property type="molecule type" value="Genomic_DNA"/>
</dbReference>
<evidence type="ECO:0000313" key="3">
    <source>
        <dbReference type="EMBL" id="GAA0156213.1"/>
    </source>
</evidence>
<dbReference type="Proteomes" id="UP001454036">
    <property type="component" value="Unassembled WGS sequence"/>
</dbReference>
<name>A0AAV3Q168_LITER</name>
<proteinExistence type="predicted"/>
<dbReference type="PANTHER" id="PTHR46288">
    <property type="entry name" value="PHORBOL-ESTER/DAG-TYPE DOMAIN-CONTAINING PROTEIN"/>
    <property type="match status" value="1"/>
</dbReference>
<evidence type="ECO:0000313" key="4">
    <source>
        <dbReference type="Proteomes" id="UP001454036"/>
    </source>
</evidence>